<dbReference type="Gene3D" id="1.10.287.70">
    <property type="match status" value="5"/>
</dbReference>
<dbReference type="PANTHER" id="PTHR10037">
    <property type="entry name" value="VOLTAGE-GATED CATION CHANNEL CALCIUM AND SODIUM"/>
    <property type="match status" value="1"/>
</dbReference>
<sequence>MPVTTRRSVATDSAHSHVVYVRNRKKGLEASGISGQFPSTPSQSLSLGNNIGEQGLHPVPMSAASKSVSFFEEGNHKRDFSTSSSWWHSLSNLFRNCCRSFSHFPLSSNRDNSQLISSSRNRAYMQSDKDLDSQRMQALWSDIEASSRPVFLSRDCMKVVTEEIISEGSRFSPFASRSGSMLAPKNPLSICWLLLLLLIPLCLLGALFSKPSLTELNSLSSNALTSLKHWAAQLKSYFHDEGHPEPELNKWPLESDDNFDSLFKNFHDKLADLERRYEILSAQTDSNASSLKNELSSLEQVHGAHERFSLFLNMLNFCSFHFRLRSDLHSLQKLFTVVLKELSLFRRSLNSVRNMVHQHDSLLTKEAAHRASLPPKCECPTSCPSSDFDWNEVDAHIAASLKRYDSDKTGLPDYALESAGGTILSVRCTESYDPKSRVLTLFGIPVFYKTYSPRKIIQPGTMPGECWAFKGSVGSVVIQLGGTIRITGISYEHVAKSIAPDGHIESAPKNFEVYGLMSKNDANATLLGNYTYRDDGDALQYFPVQATNASTFPIVELKVLRNHEMETKKSNQVDKREKSSENAESFVAKYLLSCVAATVAESATYPLDLLKTRLQLQGEHDLKCRPKMGAFSLLSHIVSSQGALSLWQGVTPAVLRHYIYTGFRVVIYEECREHVFRRNPDGTFALWKAMLTGVLSGALAQFVASPTDLIKVLLQAEGRRKLEGLPPRVNSVRHAFKVVWSEGGILALWRGWMPGCQRAALVNMSDMATYDTVKHFVLKHSDMPDNYITHAISSCARLRANRCALLLNVGRSSSCSLDSDESVILIYLRQKKFACSGLAAALTSTPMDVVKTRMMNQSMPSRVTPSGPNPYEFFGCELPIFALRNSSDVLLKWADEWMDLLKKKSCILFPRRLFALTDLSDKADPIGSPLMIVRPQAAVKSILLFCKGVLARKFPRLPFKRFRELIFEAQSARRIGSVATMLEGPPPAEYRSFRSLSRANRASICRKSRSSIVAPPSPTSKRRQSSGSPSVDGGKRSSPLVVPEVVSPQAQSTPPVGSETAATRHNGSDSLARDLLSANGDEENDGGVPYPTYSAKALLCLDQRTPPRSWCLRIVSNPYPFSSKRLRFFVEPFCHSNSLLYICFLNSLFTWFEKVSMMVILINCVTLGMYRPCDEDSVATSCTTVRCKILATIDHMVFAFFAIEMVMKIIALGFYGGDQAYLSETWNRLDFFIVVAGCAEYIFKDQMGDINLTAIRTVRVLRPLRAINRIPSMRILVNLLLDTLPMLGNVLLLCFFVFFIFGIVGVQLWAGLLRNRCLLNLPPTNDTNRELIGLMQYYMPDETSMEYICSLEKDHGRHSCTNLQPSTYNGHVCNLTIDHWRSGSYSPQNNSCINWNQYYTKCGPTSHNPFQGSVSFDNIGYAWVSIYLVISLEGWSDIMYYVQDAHSFWDWVYFVLLIVIGAFFMINLCLVVIATQFAETKRRETERMMAERALYYSSSTLATIDQPSESDGVYRAIVKYIAHLGRRAKRKALRYYRSYWQKSSDHSPASLRELPIAYASSAEPTTVALPPKRSSIRRKRIARQPAGRPSLANELALPSSRDSLSPSRCYSIPGAAASSHDSSSLSFFSAVDDSIVGPSETGSCPPAFVHRKRRNSRRSSSQGKRFSDNSVMSTETMASHQHARDTFPAVRKPRKQYKLKYTESAPGGRPRSDAQGRLLVNEPFLESGRSLGSEEDDDDRTIFSEDEADGEQEDGEEEEDDNDVNDGASAVAMKTFDTEKGRERVKFADKRRSLFDGSARSRKSRLWHVVQRMQNRVKRFVDGDHFTRGILVAILVNTLSMGIEYHNQPEELTLVLEYSNILFTALFAVEMLLKLIAEGPFGYISDGFNLFDGGIVVLRQVSPKLANTALRSPNSSGNGGLSVLRTFRLLRILKLVRFMPALRYQLIVMLRTMDNVTVFFGLLCLFIFIFSILGMNLFGCKFCRQEEASDGTQVRLCDRKNFDSLFWATLTVFQRERRAVVGRLVAYLLQVSQKSFLFFPFSLLGMELFAGRFCHTVDGLPCPCKMKEVTCVCSRRNFDTFIQAAFTVFQILTQEDWNVVLFNGMAQTSPWAALYFIALMTFGNYVLFNLLVAILVEGFQESKEEEKRLLQEQQQDEISGDISEAKKLPATEAGTDRPLLTCTCAAAAAAAAAAAILSGKHRERLLSLPALPMQFSCSDVGLAPPPIIQTLPTPADSPLLGRSVHMADKSSESLSSNQENGHLKMDPNLSSYSSISIKSNSPSACTPQDSGSKRPCRYSMAYLGIPGYPSTNRKLQRHWSSVSSPTKPETIPEIGYSLSCEDNFKSLAACNPEERSSLTVPGALAAQCNGGLSASGLPSLNGKRNSWLLKRDVPLSPMHSAKVGIPGSLHPYCRVHGCRLSLVPDSYSVEAISRSGLLMSDQFGTVGYLSHRLKKSPKSLLRSWFHGWFEKSWFNTRMDYSLFLFSLKSSIRVKCIYLCEQKWFDFFILTFIGINCVTLAMERPDIPPMSVERMFLDVSNYVFTAVFAVEMLIKVIAKGLVLGDKAYFKNGWDFMDGTLVIISFCNLLFDLLHRTDAPRIFSVVRVLRLLRALRPLRVINRAPGVKLVVQTLISSLKPIGNIVLICCTFFIIFGILGVQLFKGKMWHCVGPSVAHVVNKTDCLADPHNRWVNHRYNFDNLGQALMSLFVVASKDGWVSIMYQGIDAVAVDMQPVVNYFEWRMLYFISFLLLVGFFVLNMFVGVVVENFHRCKEALEKEMKEKEREKKMRKRLQKQMSRQQLLMKKAHKLPYWYHYGPTRLYIHSIVTSKYFDLAISAVIGVNVITMAMEFHMMPAELSYTLKVFNYFFTVIFTLEAMVKIYALGIRHYLIDRWNQLDVLIVILSISGIILEEMESKVLPINPTIMRVMRMLRIARILKLLKMAKGIRSLLDTVMQALPQVGNLGLLFFLLFFIFAALGVELFGRLECSDEHPCDGLGEHAHFKNFGIAFLTLFRIATGDNWNGIMKDTLRDDCDNSDHCATNCCVSAIIAPIYFVVFVLMAQFVLVNVVVAVLMKHLEESSKKMADGSSETGGSAATDSDAFMRSDTDDEKGPKAKQVCSPIELRDSEKASSSKEGFSASSEVTPIISEKEICAVLSPNEQSKEAVQSSS</sequence>
<feature type="compositionally biased region" description="Basic and acidic residues" evidence="21">
    <location>
        <begin position="3101"/>
        <end position="3113"/>
    </location>
</feature>
<keyword evidence="13 18" id="KW-0472">Membrane</keyword>
<dbReference type="GO" id="GO:0008332">
    <property type="term" value="F:low voltage-gated calcium channel activity"/>
    <property type="evidence" value="ECO:0007669"/>
    <property type="project" value="TreeGrafter"/>
</dbReference>
<dbReference type="GO" id="GO:0086010">
    <property type="term" value="P:membrane depolarization during action potential"/>
    <property type="evidence" value="ECO:0007669"/>
    <property type="project" value="TreeGrafter"/>
</dbReference>
<keyword evidence="3" id="KW-0813">Transport</keyword>
<feature type="binding site" evidence="17">
    <location>
        <position position="2714"/>
    </location>
    <ligand>
        <name>Ca(2+)</name>
        <dbReference type="ChEBI" id="CHEBI:29108"/>
    </ligand>
</feature>
<evidence type="ECO:0000256" key="21">
    <source>
        <dbReference type="SAM" id="MobiDB-lite"/>
    </source>
</evidence>
<gene>
    <name evidence="24" type="ORF">M513_09876</name>
</gene>
<reference evidence="24 25" key="1">
    <citation type="journal article" date="2014" name="Nat. Genet.">
        <title>Genome and transcriptome of the porcine whipworm Trichuris suis.</title>
        <authorList>
            <person name="Jex A.R."/>
            <person name="Nejsum P."/>
            <person name="Schwarz E.M."/>
            <person name="Hu L."/>
            <person name="Young N.D."/>
            <person name="Hall R.S."/>
            <person name="Korhonen P.K."/>
            <person name="Liao S."/>
            <person name="Thamsborg S."/>
            <person name="Xia J."/>
            <person name="Xu P."/>
            <person name="Wang S."/>
            <person name="Scheerlinck J.P."/>
            <person name="Hofmann A."/>
            <person name="Sternberg P.W."/>
            <person name="Wang J."/>
            <person name="Gasser R.B."/>
        </authorList>
    </citation>
    <scope>NUCLEOTIDE SEQUENCE [LARGE SCALE GENOMIC DNA]</scope>
    <source>
        <strain evidence="24">DCEP-RM93M</strain>
    </source>
</reference>
<keyword evidence="5 19" id="KW-0107">Calcium channel</keyword>
<feature type="transmembrane region" description="Helical" evidence="22">
    <location>
        <begin position="1421"/>
        <end position="1442"/>
    </location>
</feature>
<dbReference type="GO" id="GO:0005891">
    <property type="term" value="C:voltage-gated calcium channel complex"/>
    <property type="evidence" value="ECO:0007669"/>
    <property type="project" value="InterPro"/>
</dbReference>
<dbReference type="GO" id="GO:0005248">
    <property type="term" value="F:voltage-gated sodium channel activity"/>
    <property type="evidence" value="ECO:0007669"/>
    <property type="project" value="TreeGrafter"/>
</dbReference>
<keyword evidence="17" id="KW-0479">Metal-binding</keyword>
<feature type="repeat" description="Solcar" evidence="18">
    <location>
        <begin position="584"/>
        <end position="674"/>
    </location>
</feature>
<feature type="region of interest" description="Disordered" evidence="21">
    <location>
        <begin position="3082"/>
        <end position="3142"/>
    </location>
</feature>
<evidence type="ECO:0000256" key="13">
    <source>
        <dbReference type="ARBA" id="ARBA00023136"/>
    </source>
</evidence>
<feature type="repeat" description="Solcar" evidence="18">
    <location>
        <begin position="684"/>
        <end position="776"/>
    </location>
</feature>
<feature type="compositionally biased region" description="Basic and acidic residues" evidence="21">
    <location>
        <begin position="3123"/>
        <end position="3132"/>
    </location>
</feature>
<feature type="compositionally biased region" description="Polar residues" evidence="21">
    <location>
        <begin position="1662"/>
        <end position="1679"/>
    </location>
</feature>
<dbReference type="InterPro" id="IPR018108">
    <property type="entry name" value="MCP_transmembrane"/>
</dbReference>
<feature type="transmembrane region" description="Helical" evidence="22">
    <location>
        <begin position="2744"/>
        <end position="2765"/>
    </location>
</feature>
<evidence type="ECO:0000256" key="6">
    <source>
        <dbReference type="ARBA" id="ARBA00022692"/>
    </source>
</evidence>
<dbReference type="EMBL" id="KL363275">
    <property type="protein sequence ID" value="KFD49225.1"/>
    <property type="molecule type" value="Genomic_DNA"/>
</dbReference>
<evidence type="ECO:0000256" key="7">
    <source>
        <dbReference type="ARBA" id="ARBA00022737"/>
    </source>
</evidence>
<evidence type="ECO:0000256" key="20">
    <source>
        <dbReference type="SAM" id="Coils"/>
    </source>
</evidence>
<evidence type="ECO:0000256" key="22">
    <source>
        <dbReference type="SAM" id="Phobius"/>
    </source>
</evidence>
<keyword evidence="7" id="KW-0677">Repeat</keyword>
<feature type="transmembrane region" description="Helical" evidence="22">
    <location>
        <begin position="2960"/>
        <end position="2979"/>
    </location>
</feature>
<dbReference type="FunFam" id="1.10.287.70:FF:000120">
    <property type="entry name" value="Voltage-dependent T-type calcium channel subunit alpha"/>
    <property type="match status" value="1"/>
</dbReference>
<accession>A0A085LW79</accession>
<comment type="function">
    <text evidence="19">Voltage-sensitive calcium channels (VSCC) mediate the entry of calcium ions into excitable cells and are also involved in a variety of calcium-dependent processes, including muscle contraction, hormone or neurotransmitter release, gene expression, cell motility, cell division and cell death. This channel gives rise to T-type calcium currents. T-type calcium channels belong to the "low-voltage activated (LVA)" group and are strongly blocked by nickel and mibefradil. A particularity of this type of channels is an opening at quite negative potentials, and a voltage-dependent inactivation. T-type channels serve pacemaking functions in both central neurons and cardiac nodal cells and support calcium signaling in secretory cells and vascular smooth muscle. They may also be involved in the modulation of firing patterns of neurons which is important for information processing as well as in cell growth processes.</text>
</comment>
<proteinExistence type="inferred from homology"/>
<evidence type="ECO:0000256" key="11">
    <source>
        <dbReference type="ARBA" id="ARBA00023054"/>
    </source>
</evidence>
<dbReference type="Gene3D" id="2.60.120.260">
    <property type="entry name" value="Galactose-binding domain-like"/>
    <property type="match status" value="1"/>
</dbReference>
<organism evidence="24 25">
    <name type="scientific">Trichuris suis</name>
    <name type="common">pig whipworm</name>
    <dbReference type="NCBI Taxonomy" id="68888"/>
    <lineage>
        <taxon>Eukaryota</taxon>
        <taxon>Metazoa</taxon>
        <taxon>Ecdysozoa</taxon>
        <taxon>Nematoda</taxon>
        <taxon>Enoplea</taxon>
        <taxon>Dorylaimia</taxon>
        <taxon>Trichinellida</taxon>
        <taxon>Trichuridae</taxon>
        <taxon>Trichuris</taxon>
    </lineage>
</organism>
<keyword evidence="14" id="KW-0325">Glycoprotein</keyword>
<evidence type="ECO:0000256" key="2">
    <source>
        <dbReference type="ARBA" id="ARBA00006375"/>
    </source>
</evidence>
<feature type="transmembrane region" description="Helical" evidence="22">
    <location>
        <begin position="3052"/>
        <end position="3074"/>
    </location>
</feature>
<dbReference type="FunFam" id="2.60.120.260:FF:000009">
    <property type="entry name" value="SUN domain-containing protein 1 isoform X1"/>
    <property type="match status" value="1"/>
</dbReference>
<dbReference type="InterPro" id="IPR043203">
    <property type="entry name" value="VGCC_Ca_Na"/>
</dbReference>
<feature type="compositionally biased region" description="Low complexity" evidence="21">
    <location>
        <begin position="1037"/>
        <end position="1048"/>
    </location>
</feature>
<keyword evidence="11 20" id="KW-0175">Coiled coil</keyword>
<feature type="transmembrane region" description="Helical" evidence="22">
    <location>
        <begin position="1454"/>
        <end position="1478"/>
    </location>
</feature>
<feature type="region of interest" description="Disordered" evidence="21">
    <location>
        <begin position="1639"/>
        <end position="1775"/>
    </location>
</feature>
<dbReference type="SUPFAM" id="SSF103506">
    <property type="entry name" value="Mitochondrial carrier"/>
    <property type="match status" value="1"/>
</dbReference>
<feature type="region of interest" description="Disordered" evidence="21">
    <location>
        <begin position="1002"/>
        <end position="1068"/>
    </location>
</feature>
<protein>
    <recommendedName>
        <fullName evidence="19">Voltage-dependent T-type calcium channel subunit alpha</fullName>
    </recommendedName>
</protein>
<feature type="transmembrane region" description="Helical" evidence="22">
    <location>
        <begin position="2503"/>
        <end position="2521"/>
    </location>
</feature>
<feature type="transmembrane region" description="Helical" evidence="22">
    <location>
        <begin position="1959"/>
        <end position="1978"/>
    </location>
</feature>
<feature type="region of interest" description="Disordered" evidence="21">
    <location>
        <begin position="2246"/>
        <end position="2267"/>
    </location>
</feature>
<feature type="transmembrane region" description="Helical" evidence="22">
    <location>
        <begin position="1855"/>
        <end position="1873"/>
    </location>
</feature>
<evidence type="ECO:0000256" key="5">
    <source>
        <dbReference type="ARBA" id="ARBA00022673"/>
    </source>
</evidence>
<feature type="transmembrane region" description="Helical" evidence="22">
    <location>
        <begin position="1286"/>
        <end position="1310"/>
    </location>
</feature>
<keyword evidence="8 17" id="KW-0106">Calcium</keyword>
<evidence type="ECO:0000256" key="8">
    <source>
        <dbReference type="ARBA" id="ARBA00022837"/>
    </source>
</evidence>
<dbReference type="FunFam" id="1.20.120.350:FF:000009">
    <property type="entry name" value="Voltage-dependent T-type calcium channel subunit alpha"/>
    <property type="match status" value="2"/>
</dbReference>
<dbReference type="GO" id="GO:0070509">
    <property type="term" value="P:calcium ion import"/>
    <property type="evidence" value="ECO:0007669"/>
    <property type="project" value="TreeGrafter"/>
</dbReference>
<dbReference type="InterPro" id="IPR012919">
    <property type="entry name" value="SUN_dom"/>
</dbReference>
<evidence type="ECO:0000256" key="9">
    <source>
        <dbReference type="ARBA" id="ARBA00022882"/>
    </source>
</evidence>
<dbReference type="PANTHER" id="PTHR10037:SF230">
    <property type="entry name" value="CA[2+]-CHANNEL PROTEIN ALPHA[[1]] SUBUNIT T, ISOFORM F"/>
    <property type="match status" value="1"/>
</dbReference>
<dbReference type="GO" id="GO:0001518">
    <property type="term" value="C:voltage-gated sodium channel complex"/>
    <property type="evidence" value="ECO:0007669"/>
    <property type="project" value="TreeGrafter"/>
</dbReference>
<dbReference type="FunFam" id="1.20.120.350:FF:000008">
    <property type="entry name" value="Voltage-dependent T-type calcium channel subunit alpha"/>
    <property type="match status" value="1"/>
</dbReference>
<dbReference type="PRINTS" id="PR01629">
    <property type="entry name" value="TVDCCALPHA1"/>
</dbReference>
<evidence type="ECO:0000256" key="4">
    <source>
        <dbReference type="ARBA" id="ARBA00022568"/>
    </source>
</evidence>
<dbReference type="GO" id="GO:0043005">
    <property type="term" value="C:neuron projection"/>
    <property type="evidence" value="ECO:0007669"/>
    <property type="project" value="TreeGrafter"/>
</dbReference>
<evidence type="ECO:0000256" key="1">
    <source>
        <dbReference type="ARBA" id="ARBA00004141"/>
    </source>
</evidence>
<dbReference type="Gene3D" id="1.20.120.350">
    <property type="entry name" value="Voltage-gated potassium channels. Chain C"/>
    <property type="match status" value="4"/>
</dbReference>
<feature type="transmembrane region" description="Helical" evidence="22">
    <location>
        <begin position="2112"/>
        <end position="2136"/>
    </location>
</feature>
<feature type="compositionally biased region" description="Polar residues" evidence="21">
    <location>
        <begin position="3088"/>
        <end position="3097"/>
    </location>
</feature>
<dbReference type="InterPro" id="IPR027359">
    <property type="entry name" value="Volt_channel_dom_sf"/>
</dbReference>
<evidence type="ECO:0000313" key="25">
    <source>
        <dbReference type="Proteomes" id="UP000030764"/>
    </source>
</evidence>
<feature type="binding site" evidence="17">
    <location>
        <position position="1433"/>
    </location>
    <ligand>
        <name>Ca(2+)</name>
        <dbReference type="ChEBI" id="CHEBI:29108"/>
    </ligand>
</feature>
<feature type="compositionally biased region" description="Polar residues" evidence="21">
    <location>
        <begin position="1049"/>
        <end position="1068"/>
    </location>
</feature>
<feature type="domain" description="SUN" evidence="23">
    <location>
        <begin position="420"/>
        <end position="583"/>
    </location>
</feature>
<evidence type="ECO:0000256" key="3">
    <source>
        <dbReference type="ARBA" id="ARBA00022448"/>
    </source>
</evidence>
<keyword evidence="6 18" id="KW-0812">Transmembrane</keyword>
<comment type="similarity">
    <text evidence="19">Belongs to the calcium channel alpha-1 subunit (TC 1.A.1.11) family.</text>
</comment>
<dbReference type="GO" id="GO:0005635">
    <property type="term" value="C:nuclear envelope"/>
    <property type="evidence" value="ECO:0007669"/>
    <property type="project" value="UniProtKB-ARBA"/>
</dbReference>
<evidence type="ECO:0000259" key="23">
    <source>
        <dbReference type="PROSITE" id="PS51469"/>
    </source>
</evidence>
<keyword evidence="25" id="KW-1185">Reference proteome</keyword>
<dbReference type="InterPro" id="IPR002077">
    <property type="entry name" value="VDCCAlpha1"/>
</dbReference>
<name>A0A085LW79_9BILA</name>
<evidence type="ECO:0000256" key="17">
    <source>
        <dbReference type="PIRSR" id="PIRSR602077-1"/>
    </source>
</evidence>
<feature type="coiled-coil region" evidence="20">
    <location>
        <begin position="2765"/>
        <end position="2802"/>
    </location>
</feature>
<dbReference type="InterPro" id="IPR005821">
    <property type="entry name" value="Ion_trans_dom"/>
</dbReference>
<dbReference type="Pfam" id="PF07738">
    <property type="entry name" value="Sad1_UNC"/>
    <property type="match status" value="1"/>
</dbReference>
<keyword evidence="4 19" id="KW-0109">Calcium transport</keyword>
<dbReference type="PROSITE" id="PS50920">
    <property type="entry name" value="SOLCAR"/>
    <property type="match status" value="2"/>
</dbReference>
<comment type="similarity">
    <text evidence="2">Belongs to the mitochondrial carrier (TC 2.A.29) family.</text>
</comment>
<evidence type="ECO:0000313" key="24">
    <source>
        <dbReference type="EMBL" id="KFD49225.1"/>
    </source>
</evidence>
<keyword evidence="10 22" id="KW-1133">Transmembrane helix</keyword>
<dbReference type="PROSITE" id="PS51469">
    <property type="entry name" value="SUN"/>
    <property type="match status" value="1"/>
</dbReference>
<feature type="region of interest" description="Disordered" evidence="21">
    <location>
        <begin position="1570"/>
        <end position="1605"/>
    </location>
</feature>
<dbReference type="InterPro" id="IPR005445">
    <property type="entry name" value="VDCC_T_a1"/>
</dbReference>
<feature type="compositionally biased region" description="Acidic residues" evidence="21">
    <location>
        <begin position="1733"/>
        <end position="1764"/>
    </location>
</feature>
<dbReference type="PRINTS" id="PR00167">
    <property type="entry name" value="CACHANNEL"/>
</dbReference>
<evidence type="ECO:0000256" key="10">
    <source>
        <dbReference type="ARBA" id="ARBA00022989"/>
    </source>
</evidence>
<comment type="subcellular location">
    <subcellularLocation>
        <location evidence="1 19">Membrane</location>
        <topology evidence="1 19">Multi-pass membrane protein</topology>
    </subcellularLocation>
</comment>
<dbReference type="InterPro" id="IPR023395">
    <property type="entry name" value="MCP_dom_sf"/>
</dbReference>
<feature type="transmembrane region" description="Helical" evidence="22">
    <location>
        <begin position="2639"/>
        <end position="2661"/>
    </location>
</feature>
<feature type="compositionally biased region" description="Low complexity" evidence="21">
    <location>
        <begin position="3133"/>
        <end position="3142"/>
    </location>
</feature>
<evidence type="ECO:0000256" key="18">
    <source>
        <dbReference type="PROSITE-ProRule" id="PRU00282"/>
    </source>
</evidence>
<comment type="catalytic activity">
    <reaction evidence="16">
        <text>Ca(2+)(in) = Ca(2+)(out)</text>
        <dbReference type="Rhea" id="RHEA:29671"/>
        <dbReference type="ChEBI" id="CHEBI:29108"/>
    </reaction>
</comment>
<feature type="region of interest" description="Disordered" evidence="21">
    <location>
        <begin position="2147"/>
        <end position="2167"/>
    </location>
</feature>
<evidence type="ECO:0000256" key="14">
    <source>
        <dbReference type="ARBA" id="ARBA00023180"/>
    </source>
</evidence>
<feature type="binding site" evidence="17">
    <location>
        <position position="2095"/>
    </location>
    <ligand>
        <name>Ca(2+)</name>
        <dbReference type="ChEBI" id="CHEBI:29108"/>
    </ligand>
</feature>
<dbReference type="FunFam" id="1.20.120.350:FF:000007">
    <property type="entry name" value="Voltage-dependent T-type calcium channel subunit alpha"/>
    <property type="match status" value="1"/>
</dbReference>
<feature type="transmembrane region" description="Helical" evidence="22">
    <location>
        <begin position="2863"/>
        <end position="2882"/>
    </location>
</feature>
<feature type="transmembrane region" description="Helical" evidence="22">
    <location>
        <begin position="2830"/>
        <end position="2851"/>
    </location>
</feature>
<dbReference type="Gene3D" id="1.50.40.10">
    <property type="entry name" value="Mitochondrial carrier domain"/>
    <property type="match status" value="1"/>
</dbReference>
<dbReference type="Pfam" id="PF00520">
    <property type="entry name" value="Ion_trans"/>
    <property type="match status" value="5"/>
</dbReference>
<evidence type="ECO:0000256" key="12">
    <source>
        <dbReference type="ARBA" id="ARBA00023065"/>
    </source>
</evidence>
<keyword evidence="9 19" id="KW-0851">Voltage-gated channel</keyword>
<dbReference type="Proteomes" id="UP000030764">
    <property type="component" value="Unassembled WGS sequence"/>
</dbReference>
<dbReference type="GO" id="GO:0046872">
    <property type="term" value="F:metal ion binding"/>
    <property type="evidence" value="ECO:0007669"/>
    <property type="project" value="UniProtKB-KW"/>
</dbReference>
<evidence type="ECO:0000256" key="15">
    <source>
        <dbReference type="ARBA" id="ARBA00023303"/>
    </source>
</evidence>
<keyword evidence="12" id="KW-0406">Ion transport</keyword>
<keyword evidence="15" id="KW-0407">Ion channel</keyword>
<dbReference type="SUPFAM" id="SSF81324">
    <property type="entry name" value="Voltage-gated potassium channels"/>
    <property type="match status" value="4"/>
</dbReference>
<feature type="transmembrane region" description="Helical" evidence="22">
    <location>
        <begin position="2541"/>
        <end position="2562"/>
    </location>
</feature>
<dbReference type="Pfam" id="PF00153">
    <property type="entry name" value="Mito_carr"/>
    <property type="match status" value="2"/>
</dbReference>
<dbReference type="FunFam" id="1.10.287.70:FF:000018">
    <property type="entry name" value="Voltage-dependent T-type calcium channel subunit alpha"/>
    <property type="match status" value="1"/>
</dbReference>
<feature type="transmembrane region" description="Helical" evidence="22">
    <location>
        <begin position="187"/>
        <end position="208"/>
    </location>
</feature>
<evidence type="ECO:0000256" key="16">
    <source>
        <dbReference type="ARBA" id="ARBA00036634"/>
    </source>
</evidence>
<evidence type="ECO:0000256" key="19">
    <source>
        <dbReference type="RuleBase" id="RU003808"/>
    </source>
</evidence>